<evidence type="ECO:0000313" key="2">
    <source>
        <dbReference type="EMBL" id="EIM05086.1"/>
    </source>
</evidence>
<proteinExistence type="predicted"/>
<dbReference type="Proteomes" id="UP000004725">
    <property type="component" value="Unassembled WGS sequence"/>
</dbReference>
<dbReference type="Gene3D" id="3.40.630.30">
    <property type="match status" value="1"/>
</dbReference>
<gene>
    <name evidence="2" type="ORF">A1A1_18017</name>
</gene>
<name>A0AA87IHP6_9BACL</name>
<dbReference type="InterPro" id="IPR000182">
    <property type="entry name" value="GNAT_dom"/>
</dbReference>
<dbReference type="Pfam" id="PF00583">
    <property type="entry name" value="Acetyltransf_1"/>
    <property type="match status" value="1"/>
</dbReference>
<accession>A0AA87IHP6</accession>
<organism evidence="2 3">
    <name type="scientific">Planococcus antarcticus DSM 14505</name>
    <dbReference type="NCBI Taxonomy" id="1185653"/>
    <lineage>
        <taxon>Bacteria</taxon>
        <taxon>Bacillati</taxon>
        <taxon>Bacillota</taxon>
        <taxon>Bacilli</taxon>
        <taxon>Bacillales</taxon>
        <taxon>Caryophanaceae</taxon>
        <taxon>Planococcus</taxon>
    </lineage>
</organism>
<dbReference type="EMBL" id="AJYB01000093">
    <property type="protein sequence ID" value="EIM05086.1"/>
    <property type="molecule type" value="Genomic_DNA"/>
</dbReference>
<comment type="caution">
    <text evidence="2">The sequence shown here is derived from an EMBL/GenBank/DDBJ whole genome shotgun (WGS) entry which is preliminary data.</text>
</comment>
<feature type="domain" description="N-acetyltransferase" evidence="1">
    <location>
        <begin position="35"/>
        <end position="92"/>
    </location>
</feature>
<sequence>MLIKYKKSAKKITMGLLSFMPNVRELTALEQTMQKYEENADWQLYLWKQGEDFIGLIGIEAQELTFTVHHVTVNPSFRNEAIGHEMVEKLQQLQGPRAMRSTQETKDFLAKCWQTKHSS</sequence>
<protein>
    <submittedName>
        <fullName evidence="2">Riboflavin biosynthesis protein ribT, acetyltransferase GNAT-family</fullName>
    </submittedName>
</protein>
<evidence type="ECO:0000259" key="1">
    <source>
        <dbReference type="Pfam" id="PF00583"/>
    </source>
</evidence>
<reference evidence="2 3" key="1">
    <citation type="journal article" date="2012" name="J. Bacteriol.">
        <title>Genome Sequence of the Antarctic Psychrophile Bacterium Planococcus antarcticus DSM 14505.</title>
        <authorList>
            <person name="Margolles A."/>
            <person name="Gueimonde M."/>
            <person name="Sanchez B."/>
        </authorList>
    </citation>
    <scope>NUCLEOTIDE SEQUENCE [LARGE SCALE GENOMIC DNA]</scope>
    <source>
        <strain evidence="2 3">DSM 14505</strain>
    </source>
</reference>
<evidence type="ECO:0000313" key="3">
    <source>
        <dbReference type="Proteomes" id="UP000004725"/>
    </source>
</evidence>
<dbReference type="InterPro" id="IPR016181">
    <property type="entry name" value="Acyl_CoA_acyltransferase"/>
</dbReference>
<dbReference type="RefSeq" id="WP_006831542.1">
    <property type="nucleotide sequence ID" value="NZ_AJYB01000093.1"/>
</dbReference>
<dbReference type="GO" id="GO:0016747">
    <property type="term" value="F:acyltransferase activity, transferring groups other than amino-acyl groups"/>
    <property type="evidence" value="ECO:0007669"/>
    <property type="project" value="InterPro"/>
</dbReference>
<dbReference type="SUPFAM" id="SSF55729">
    <property type="entry name" value="Acyl-CoA N-acyltransferases (Nat)"/>
    <property type="match status" value="1"/>
</dbReference>
<dbReference type="AlphaFoldDB" id="A0AA87IHP6"/>